<feature type="transmembrane region" description="Helical" evidence="6">
    <location>
        <begin position="143"/>
        <end position="166"/>
    </location>
</feature>
<comment type="caution">
    <text evidence="7">The sequence shown here is derived from an EMBL/GenBank/DDBJ whole genome shotgun (WGS) entry which is preliminary data.</text>
</comment>
<dbReference type="NCBIfam" id="TIGR03717">
    <property type="entry name" value="R_switched_YjbE"/>
    <property type="match status" value="1"/>
</dbReference>
<evidence type="ECO:0000256" key="5">
    <source>
        <dbReference type="ARBA" id="ARBA00023136"/>
    </source>
</evidence>
<name>A0ABS5EZ89_9PROT</name>
<dbReference type="Proteomes" id="UP001196870">
    <property type="component" value="Unassembled WGS sequence"/>
</dbReference>
<dbReference type="InterPro" id="IPR005496">
    <property type="entry name" value="Integral_membrane_TerC"/>
</dbReference>
<evidence type="ECO:0000256" key="3">
    <source>
        <dbReference type="ARBA" id="ARBA00022692"/>
    </source>
</evidence>
<evidence type="ECO:0000256" key="1">
    <source>
        <dbReference type="ARBA" id="ARBA00004141"/>
    </source>
</evidence>
<feature type="transmembrane region" description="Helical" evidence="6">
    <location>
        <begin position="41"/>
        <end position="58"/>
    </location>
</feature>
<gene>
    <name evidence="7" type="ORF">GXW71_14700</name>
</gene>
<keyword evidence="8" id="KW-1185">Reference proteome</keyword>
<evidence type="ECO:0000256" key="6">
    <source>
        <dbReference type="SAM" id="Phobius"/>
    </source>
</evidence>
<feature type="transmembrane region" description="Helical" evidence="6">
    <location>
        <begin position="230"/>
        <end position="247"/>
    </location>
</feature>
<comment type="subcellular location">
    <subcellularLocation>
        <location evidence="1">Membrane</location>
        <topology evidence="1">Multi-pass membrane protein</topology>
    </subcellularLocation>
</comment>
<keyword evidence="4 6" id="KW-1133">Transmembrane helix</keyword>
<feature type="transmembrane region" description="Helical" evidence="6">
    <location>
        <begin position="172"/>
        <end position="192"/>
    </location>
</feature>
<evidence type="ECO:0000313" key="8">
    <source>
        <dbReference type="Proteomes" id="UP001196870"/>
    </source>
</evidence>
<evidence type="ECO:0000313" key="7">
    <source>
        <dbReference type="EMBL" id="MBR0665606.1"/>
    </source>
</evidence>
<dbReference type="EMBL" id="JAAGBB010000016">
    <property type="protein sequence ID" value="MBR0665606.1"/>
    <property type="molecule type" value="Genomic_DNA"/>
</dbReference>
<feature type="transmembrane region" description="Helical" evidence="6">
    <location>
        <begin position="64"/>
        <end position="82"/>
    </location>
</feature>
<evidence type="ECO:0000256" key="2">
    <source>
        <dbReference type="ARBA" id="ARBA00007511"/>
    </source>
</evidence>
<keyword evidence="3 6" id="KW-0812">Transmembrane</keyword>
<sequence length="260" mass="27915">MPDWVFPLLQVLFIDIVLAGDNAIVVGMAAAGLPKEQRRQAILWGIGAATIMRIGFALVTSQLLAIVGLLLVGGLLLLWVCWKMYRELRGAAHGDGHEDLEAVEATAPRKTLRQAVTQILLADVSMSLDNVLAVAGAAKDHPYILIIGLAISVVLMGVAATLIANLLSKHRWIAWVGLLIILYVAIEMIISGSVDVTKQVSENYFFLAVPLGFLAVPGAFPSWLWLGATLAQLVIYTALVTVVAGLVRDAQRGRPAEAEH</sequence>
<feature type="transmembrane region" description="Helical" evidence="6">
    <location>
        <begin position="204"/>
        <end position="224"/>
    </location>
</feature>
<dbReference type="RefSeq" id="WP_211853279.1">
    <property type="nucleotide sequence ID" value="NZ_JAAGBB010000016.1"/>
</dbReference>
<dbReference type="Pfam" id="PF03741">
    <property type="entry name" value="TerC"/>
    <property type="match status" value="1"/>
</dbReference>
<accession>A0ABS5EZ89</accession>
<dbReference type="PANTHER" id="PTHR30238:SF4">
    <property type="entry name" value="SLL1022 PROTEIN"/>
    <property type="match status" value="1"/>
</dbReference>
<organism evidence="7 8">
    <name type="scientific">Plastoroseomonas hellenica</name>
    <dbReference type="NCBI Taxonomy" id="2687306"/>
    <lineage>
        <taxon>Bacteria</taxon>
        <taxon>Pseudomonadati</taxon>
        <taxon>Pseudomonadota</taxon>
        <taxon>Alphaproteobacteria</taxon>
        <taxon>Acetobacterales</taxon>
        <taxon>Acetobacteraceae</taxon>
        <taxon>Plastoroseomonas</taxon>
    </lineage>
</organism>
<reference evidence="8" key="1">
    <citation type="journal article" date="2021" name="Syst. Appl. Microbiol.">
        <title>Roseomonas hellenica sp. nov., isolated from roots of wild-growing Alkanna tinctoria.</title>
        <authorList>
            <person name="Rat A."/>
            <person name="Naranjo H.D."/>
            <person name="Lebbe L."/>
            <person name="Cnockaert M."/>
            <person name="Krigas N."/>
            <person name="Grigoriadou K."/>
            <person name="Maloupa E."/>
            <person name="Willems A."/>
        </authorList>
    </citation>
    <scope>NUCLEOTIDE SEQUENCE [LARGE SCALE GENOMIC DNA]</scope>
    <source>
        <strain evidence="8">LMG 31523</strain>
    </source>
</reference>
<feature type="transmembrane region" description="Helical" evidence="6">
    <location>
        <begin position="6"/>
        <end position="29"/>
    </location>
</feature>
<dbReference type="InterPro" id="IPR022301">
    <property type="entry name" value="Integral_membrane_YjbE"/>
</dbReference>
<evidence type="ECO:0000256" key="4">
    <source>
        <dbReference type="ARBA" id="ARBA00022989"/>
    </source>
</evidence>
<protein>
    <submittedName>
        <fullName evidence="7">TerC family protein</fullName>
    </submittedName>
</protein>
<proteinExistence type="inferred from homology"/>
<keyword evidence="5 6" id="KW-0472">Membrane</keyword>
<dbReference type="PANTHER" id="PTHR30238">
    <property type="entry name" value="MEMBRANE BOUND PREDICTED REDOX MODULATOR"/>
    <property type="match status" value="1"/>
</dbReference>
<comment type="similarity">
    <text evidence="2">Belongs to the TerC family.</text>
</comment>